<evidence type="ECO:0000256" key="9">
    <source>
        <dbReference type="ARBA" id="ARBA00023136"/>
    </source>
</evidence>
<feature type="region of interest" description="Disordered" evidence="10">
    <location>
        <begin position="1"/>
        <end position="22"/>
    </location>
</feature>
<reference evidence="11 12" key="1">
    <citation type="journal article" date="2018" name="Cell">
        <title>The Chara Genome: Secondary Complexity and Implications for Plant Terrestrialization.</title>
        <authorList>
            <person name="Nishiyama T."/>
            <person name="Sakayama H."/>
            <person name="Vries J.D."/>
            <person name="Buschmann H."/>
            <person name="Saint-Marcoux D."/>
            <person name="Ullrich K.K."/>
            <person name="Haas F.B."/>
            <person name="Vanderstraeten L."/>
            <person name="Becker D."/>
            <person name="Lang D."/>
            <person name="Vosolsobe S."/>
            <person name="Rombauts S."/>
            <person name="Wilhelmsson P.K.I."/>
            <person name="Janitza P."/>
            <person name="Kern R."/>
            <person name="Heyl A."/>
            <person name="Rumpler F."/>
            <person name="Villalobos L.I.A.C."/>
            <person name="Clay J.M."/>
            <person name="Skokan R."/>
            <person name="Toyoda A."/>
            <person name="Suzuki Y."/>
            <person name="Kagoshima H."/>
            <person name="Schijlen E."/>
            <person name="Tajeshwar N."/>
            <person name="Catarino B."/>
            <person name="Hetherington A.J."/>
            <person name="Saltykova A."/>
            <person name="Bonnot C."/>
            <person name="Breuninger H."/>
            <person name="Symeonidi A."/>
            <person name="Radhakrishnan G.V."/>
            <person name="Van Nieuwerburgh F."/>
            <person name="Deforce D."/>
            <person name="Chang C."/>
            <person name="Karol K.G."/>
            <person name="Hedrich R."/>
            <person name="Ulvskov P."/>
            <person name="Glockner G."/>
            <person name="Delwiche C.F."/>
            <person name="Petrasek J."/>
            <person name="Van de Peer Y."/>
            <person name="Friml J."/>
            <person name="Beilby M."/>
            <person name="Dolan L."/>
            <person name="Kohara Y."/>
            <person name="Sugano S."/>
            <person name="Fujiyama A."/>
            <person name="Delaux P.-M."/>
            <person name="Quint M."/>
            <person name="TheiBen G."/>
            <person name="Hagemann M."/>
            <person name="Harholt J."/>
            <person name="Dunand C."/>
            <person name="Zachgo S."/>
            <person name="Langdale J."/>
            <person name="Maumus F."/>
            <person name="Straeten D.V.D."/>
            <person name="Gould S.B."/>
            <person name="Rensing S.A."/>
        </authorList>
    </citation>
    <scope>NUCLEOTIDE SEQUENCE [LARGE SCALE GENOMIC DNA]</scope>
    <source>
        <strain evidence="11 12">S276</strain>
    </source>
</reference>
<evidence type="ECO:0000256" key="7">
    <source>
        <dbReference type="ARBA" id="ARBA00022989"/>
    </source>
</evidence>
<evidence type="ECO:0000256" key="4">
    <source>
        <dbReference type="ARBA" id="ARBA00022692"/>
    </source>
</evidence>
<dbReference type="OMA" id="PEERSAC"/>
<dbReference type="GO" id="GO:0030150">
    <property type="term" value="P:protein import into mitochondrial matrix"/>
    <property type="evidence" value="ECO:0007669"/>
    <property type="project" value="InterPro"/>
</dbReference>
<comment type="caution">
    <text evidence="11">The sequence shown here is derived from an EMBL/GenBank/DDBJ whole genome shotgun (WGS) entry which is preliminary data.</text>
</comment>
<dbReference type="PANTHER" id="PTHR34944:SF2">
    <property type="entry name" value="MITOCHONDRIAL IMPORT RECEPTOR SUBUNIT TOM7"/>
    <property type="match status" value="1"/>
</dbReference>
<evidence type="ECO:0000256" key="2">
    <source>
        <dbReference type="ARBA" id="ARBA00010917"/>
    </source>
</evidence>
<dbReference type="OrthoDB" id="284357at2759"/>
<keyword evidence="3" id="KW-0813">Transport</keyword>
<dbReference type="Pfam" id="PF08038">
    <property type="entry name" value="Tom7"/>
    <property type="match status" value="1"/>
</dbReference>
<keyword evidence="9" id="KW-0472">Membrane</keyword>
<accession>A0A388LBL8</accession>
<dbReference type="STRING" id="69332.A0A388LBL8"/>
<keyword evidence="12" id="KW-1185">Reference proteome</keyword>
<name>A0A388LBL8_CHABU</name>
<evidence type="ECO:0000256" key="8">
    <source>
        <dbReference type="ARBA" id="ARBA00023128"/>
    </source>
</evidence>
<sequence length="77" mass="8766">MGGRRTATGMVEREEDSMSGMMQKLDKEKLTKAAKEWPTWFLKKAKVVAHYGFIPLVIVVGMRTEPRPSLVQLFMPV</sequence>
<organism evidence="11 12">
    <name type="scientific">Chara braunii</name>
    <name type="common">Braun's stonewort</name>
    <dbReference type="NCBI Taxonomy" id="69332"/>
    <lineage>
        <taxon>Eukaryota</taxon>
        <taxon>Viridiplantae</taxon>
        <taxon>Streptophyta</taxon>
        <taxon>Charophyceae</taxon>
        <taxon>Charales</taxon>
        <taxon>Characeae</taxon>
        <taxon>Chara</taxon>
    </lineage>
</organism>
<evidence type="ECO:0000256" key="10">
    <source>
        <dbReference type="SAM" id="MobiDB-lite"/>
    </source>
</evidence>
<keyword evidence="7" id="KW-1133">Transmembrane helix</keyword>
<proteinExistence type="inferred from homology"/>
<keyword evidence="4" id="KW-0812">Transmembrane</keyword>
<comment type="similarity">
    <text evidence="2">Belongs to the Tom7 family.</text>
</comment>
<evidence type="ECO:0000256" key="6">
    <source>
        <dbReference type="ARBA" id="ARBA00022927"/>
    </source>
</evidence>
<evidence type="ECO:0000256" key="3">
    <source>
        <dbReference type="ARBA" id="ARBA00022448"/>
    </source>
</evidence>
<keyword evidence="5" id="KW-1000">Mitochondrion outer membrane</keyword>
<comment type="subcellular location">
    <subcellularLocation>
        <location evidence="1">Mitochondrion outer membrane</location>
        <topology evidence="1">Single-pass membrane protein</topology>
    </subcellularLocation>
</comment>
<dbReference type="Proteomes" id="UP000265515">
    <property type="component" value="Unassembled WGS sequence"/>
</dbReference>
<evidence type="ECO:0000313" key="12">
    <source>
        <dbReference type="Proteomes" id="UP000265515"/>
    </source>
</evidence>
<protein>
    <recommendedName>
        <fullName evidence="13">Mitochondrial import receptor subunit TOM7-1</fullName>
    </recommendedName>
</protein>
<evidence type="ECO:0000256" key="1">
    <source>
        <dbReference type="ARBA" id="ARBA00004572"/>
    </source>
</evidence>
<dbReference type="AlphaFoldDB" id="A0A388LBL8"/>
<dbReference type="GO" id="GO:0005742">
    <property type="term" value="C:mitochondrial outer membrane translocase complex"/>
    <property type="evidence" value="ECO:0007669"/>
    <property type="project" value="InterPro"/>
</dbReference>
<keyword evidence="8" id="KW-0496">Mitochondrion</keyword>
<keyword evidence="6" id="KW-0653">Protein transport</keyword>
<evidence type="ECO:0000313" key="11">
    <source>
        <dbReference type="EMBL" id="GBG79573.1"/>
    </source>
</evidence>
<dbReference type="PANTHER" id="PTHR34944">
    <property type="entry name" value="MITOCHONDRIAL IMPORT RECEPTOR SUBUNIT TOM7"/>
    <property type="match status" value="1"/>
</dbReference>
<gene>
    <name evidence="11" type="ORF">CBR_g29720</name>
</gene>
<dbReference type="EMBL" id="BFEA01000322">
    <property type="protein sequence ID" value="GBG79573.1"/>
    <property type="molecule type" value="Genomic_DNA"/>
</dbReference>
<dbReference type="InterPro" id="IPR012621">
    <property type="entry name" value="Tom7"/>
</dbReference>
<evidence type="ECO:0008006" key="13">
    <source>
        <dbReference type="Google" id="ProtNLM"/>
    </source>
</evidence>
<evidence type="ECO:0000256" key="5">
    <source>
        <dbReference type="ARBA" id="ARBA00022787"/>
    </source>
</evidence>
<dbReference type="Gramene" id="GBG79573">
    <property type="protein sequence ID" value="GBG79573"/>
    <property type="gene ID" value="CBR_g29720"/>
</dbReference>